<evidence type="ECO:0000313" key="4">
    <source>
        <dbReference type="EMBL" id="SIT78299.1"/>
    </source>
</evidence>
<dbReference type="GO" id="GO:0008757">
    <property type="term" value="F:S-adenosylmethionine-dependent methyltransferase activity"/>
    <property type="evidence" value="ECO:0007669"/>
    <property type="project" value="UniProtKB-ARBA"/>
</dbReference>
<dbReference type="InterPro" id="IPR002052">
    <property type="entry name" value="DNA_methylase_N6_adenine_CS"/>
</dbReference>
<proteinExistence type="predicted"/>
<name>A0A1R3WJL8_9RHOB</name>
<dbReference type="GO" id="GO:0032259">
    <property type="term" value="P:methylation"/>
    <property type="evidence" value="ECO:0007669"/>
    <property type="project" value="UniProtKB-KW"/>
</dbReference>
<sequence>MMIESFAEDALSRDGFLGGRLRLRQPCKGYRAGADPVLLAASIPARSGERVLDLGCGAGAAMLCLGARVPDLCLVGVEIQPAYAALARRNAAENGIPAMVHVADLSALPAPLRQAEFDHVIANPPYFRAGAHSRARDEGRALALGGGEELGAWVAAAARRLAARGCFHVIQRVARLPELLAACAQARLGSVELLPLSARAGREPELAILRARKGGRAAFRQHWPLVLHEGTHRTSREDYRPDIAAVLRDGAPLPWPA</sequence>
<evidence type="ECO:0000313" key="5">
    <source>
        <dbReference type="Proteomes" id="UP000192455"/>
    </source>
</evidence>
<dbReference type="InterPro" id="IPR050210">
    <property type="entry name" value="tRNA_Adenine-N(6)_MTase"/>
</dbReference>
<dbReference type="Proteomes" id="UP000192455">
    <property type="component" value="Unassembled WGS sequence"/>
</dbReference>
<dbReference type="EMBL" id="FTPS01000001">
    <property type="protein sequence ID" value="SIT78299.1"/>
    <property type="molecule type" value="Genomic_DNA"/>
</dbReference>
<dbReference type="InterPro" id="IPR029063">
    <property type="entry name" value="SAM-dependent_MTases_sf"/>
</dbReference>
<protein>
    <submittedName>
        <fullName evidence="4">tRNA1(Val) A37 N6-methylase TrmN6</fullName>
    </submittedName>
</protein>
<keyword evidence="1 4" id="KW-0489">Methyltransferase</keyword>
<feature type="domain" description="Methyltransferase small" evidence="3">
    <location>
        <begin position="38"/>
        <end position="132"/>
    </location>
</feature>
<accession>A0A1R3WJL8</accession>
<dbReference type="SUPFAM" id="SSF53335">
    <property type="entry name" value="S-adenosyl-L-methionine-dependent methyltransferases"/>
    <property type="match status" value="1"/>
</dbReference>
<dbReference type="CDD" id="cd02440">
    <property type="entry name" value="AdoMet_MTases"/>
    <property type="match status" value="1"/>
</dbReference>
<dbReference type="AlphaFoldDB" id="A0A1R3WJL8"/>
<dbReference type="PANTHER" id="PTHR47739">
    <property type="entry name" value="TRNA1(VAL) (ADENINE(37)-N6)-METHYLTRANSFERASE"/>
    <property type="match status" value="1"/>
</dbReference>
<dbReference type="GO" id="GO:0008170">
    <property type="term" value="F:N-methyltransferase activity"/>
    <property type="evidence" value="ECO:0007669"/>
    <property type="project" value="UniProtKB-ARBA"/>
</dbReference>
<evidence type="ECO:0000259" key="3">
    <source>
        <dbReference type="Pfam" id="PF05175"/>
    </source>
</evidence>
<dbReference type="InterPro" id="IPR007848">
    <property type="entry name" value="Small_mtfrase_dom"/>
</dbReference>
<evidence type="ECO:0000256" key="2">
    <source>
        <dbReference type="ARBA" id="ARBA00022691"/>
    </source>
</evidence>
<dbReference type="PROSITE" id="PS00092">
    <property type="entry name" value="N6_MTASE"/>
    <property type="match status" value="1"/>
</dbReference>
<dbReference type="Pfam" id="PF05175">
    <property type="entry name" value="MTS"/>
    <property type="match status" value="1"/>
</dbReference>
<keyword evidence="2" id="KW-0949">S-adenosyl-L-methionine</keyword>
<dbReference type="Gene3D" id="3.40.50.150">
    <property type="entry name" value="Vaccinia Virus protein VP39"/>
    <property type="match status" value="1"/>
</dbReference>
<gene>
    <name evidence="4" type="ORF">SAMN05421849_0936</name>
</gene>
<dbReference type="PANTHER" id="PTHR47739:SF1">
    <property type="entry name" value="TRNA1(VAL) (ADENINE(37)-N6)-METHYLTRANSFERASE"/>
    <property type="match status" value="1"/>
</dbReference>
<dbReference type="RefSeq" id="WP_407675220.1">
    <property type="nucleotide sequence ID" value="NZ_FTPS01000001.1"/>
</dbReference>
<dbReference type="GO" id="GO:0003676">
    <property type="term" value="F:nucleic acid binding"/>
    <property type="evidence" value="ECO:0007669"/>
    <property type="project" value="InterPro"/>
</dbReference>
<keyword evidence="5" id="KW-1185">Reference proteome</keyword>
<evidence type="ECO:0000256" key="1">
    <source>
        <dbReference type="ARBA" id="ARBA00022603"/>
    </source>
</evidence>
<organism evidence="4 5">
    <name type="scientific">Pontibaca methylaminivorans</name>
    <dbReference type="NCBI Taxonomy" id="515897"/>
    <lineage>
        <taxon>Bacteria</taxon>
        <taxon>Pseudomonadati</taxon>
        <taxon>Pseudomonadota</taxon>
        <taxon>Alphaproteobacteria</taxon>
        <taxon>Rhodobacterales</taxon>
        <taxon>Roseobacteraceae</taxon>
        <taxon>Pontibaca</taxon>
    </lineage>
</organism>
<reference evidence="4 5" key="1">
    <citation type="submission" date="2017-01" db="EMBL/GenBank/DDBJ databases">
        <authorList>
            <person name="Mah S.A."/>
            <person name="Swanson W.J."/>
            <person name="Moy G.W."/>
            <person name="Vacquier V.D."/>
        </authorList>
    </citation>
    <scope>NUCLEOTIDE SEQUENCE [LARGE SCALE GENOMIC DNA]</scope>
    <source>
        <strain evidence="4 5">DSM 21219</strain>
    </source>
</reference>
<dbReference type="STRING" id="515897.SAMN05421849_0936"/>
<keyword evidence="1 4" id="KW-0808">Transferase</keyword>